<evidence type="ECO:0000313" key="3">
    <source>
        <dbReference type="Proteomes" id="UP000792457"/>
    </source>
</evidence>
<dbReference type="Proteomes" id="UP000792457">
    <property type="component" value="Unassembled WGS sequence"/>
</dbReference>
<name>A0A8K0KKZ5_LADFU</name>
<keyword evidence="3" id="KW-1185">Reference proteome</keyword>
<evidence type="ECO:0000256" key="1">
    <source>
        <dbReference type="SAM" id="MobiDB-lite"/>
    </source>
</evidence>
<dbReference type="EMBL" id="KZ309038">
    <property type="protein sequence ID" value="KAG8236532.1"/>
    <property type="molecule type" value="Genomic_DNA"/>
</dbReference>
<feature type="region of interest" description="Disordered" evidence="1">
    <location>
        <begin position="138"/>
        <end position="161"/>
    </location>
</feature>
<dbReference type="AlphaFoldDB" id="A0A8K0KKZ5"/>
<proteinExistence type="predicted"/>
<feature type="non-terminal residue" evidence="2">
    <location>
        <position position="1"/>
    </location>
</feature>
<evidence type="ECO:0000313" key="2">
    <source>
        <dbReference type="EMBL" id="KAG8236532.1"/>
    </source>
</evidence>
<protein>
    <submittedName>
        <fullName evidence="2">Uncharacterized protein</fullName>
    </submittedName>
</protein>
<organism evidence="2 3">
    <name type="scientific">Ladona fulva</name>
    <name type="common">Scarce chaser dragonfly</name>
    <name type="synonym">Libellula fulva</name>
    <dbReference type="NCBI Taxonomy" id="123851"/>
    <lineage>
        <taxon>Eukaryota</taxon>
        <taxon>Metazoa</taxon>
        <taxon>Ecdysozoa</taxon>
        <taxon>Arthropoda</taxon>
        <taxon>Hexapoda</taxon>
        <taxon>Insecta</taxon>
        <taxon>Pterygota</taxon>
        <taxon>Palaeoptera</taxon>
        <taxon>Odonata</taxon>
        <taxon>Epiprocta</taxon>
        <taxon>Anisoptera</taxon>
        <taxon>Libelluloidea</taxon>
        <taxon>Libellulidae</taxon>
        <taxon>Ladona</taxon>
    </lineage>
</organism>
<accession>A0A8K0KKZ5</accession>
<comment type="caution">
    <text evidence="2">The sequence shown here is derived from an EMBL/GenBank/DDBJ whole genome shotgun (WGS) entry which is preliminary data.</text>
</comment>
<gene>
    <name evidence="2" type="ORF">J437_LFUL015806</name>
</gene>
<dbReference type="OrthoDB" id="1854502at2759"/>
<sequence>MGTALEGGGPGGGGGRKGELTGEAQVEALLQPLVSRLEELNTCCELIGKHRTNLQRSIADLESVAGNTSAPPDESVEPGSVESAVSVPTLLLKRCVEYVDLARTEVRKWQRILQHERDQRLRLEEIVEQLARQHSHLEQAAKEHQTVKPSHHRERSESKLI</sequence>
<reference evidence="2" key="2">
    <citation type="submission" date="2017-10" db="EMBL/GenBank/DDBJ databases">
        <title>Ladona fulva Genome sequencing and assembly.</title>
        <authorList>
            <person name="Murali S."/>
            <person name="Richards S."/>
            <person name="Bandaranaike D."/>
            <person name="Bellair M."/>
            <person name="Blankenburg K."/>
            <person name="Chao H."/>
            <person name="Dinh H."/>
            <person name="Doddapaneni H."/>
            <person name="Dugan-Rocha S."/>
            <person name="Elkadiri S."/>
            <person name="Gnanaolivu R."/>
            <person name="Hernandez B."/>
            <person name="Skinner E."/>
            <person name="Javaid M."/>
            <person name="Lee S."/>
            <person name="Li M."/>
            <person name="Ming W."/>
            <person name="Munidasa M."/>
            <person name="Muniz J."/>
            <person name="Nguyen L."/>
            <person name="Hughes D."/>
            <person name="Osuji N."/>
            <person name="Pu L.-L."/>
            <person name="Puazo M."/>
            <person name="Qu C."/>
            <person name="Quiroz J."/>
            <person name="Raj R."/>
            <person name="Weissenberger G."/>
            <person name="Xin Y."/>
            <person name="Zou X."/>
            <person name="Han Y."/>
            <person name="Worley K."/>
            <person name="Muzny D."/>
            <person name="Gibbs R."/>
        </authorList>
    </citation>
    <scope>NUCLEOTIDE SEQUENCE</scope>
    <source>
        <strain evidence="2">Sampled in the wild</strain>
    </source>
</reference>
<reference evidence="2" key="1">
    <citation type="submission" date="2013-04" db="EMBL/GenBank/DDBJ databases">
        <authorList>
            <person name="Qu J."/>
            <person name="Murali S.C."/>
            <person name="Bandaranaike D."/>
            <person name="Bellair M."/>
            <person name="Blankenburg K."/>
            <person name="Chao H."/>
            <person name="Dinh H."/>
            <person name="Doddapaneni H."/>
            <person name="Downs B."/>
            <person name="Dugan-Rocha S."/>
            <person name="Elkadiri S."/>
            <person name="Gnanaolivu R.D."/>
            <person name="Hernandez B."/>
            <person name="Javaid M."/>
            <person name="Jayaseelan J.C."/>
            <person name="Lee S."/>
            <person name="Li M."/>
            <person name="Ming W."/>
            <person name="Munidasa M."/>
            <person name="Muniz J."/>
            <person name="Nguyen L."/>
            <person name="Ongeri F."/>
            <person name="Osuji N."/>
            <person name="Pu L.-L."/>
            <person name="Puazo M."/>
            <person name="Qu C."/>
            <person name="Quiroz J."/>
            <person name="Raj R."/>
            <person name="Weissenberger G."/>
            <person name="Xin Y."/>
            <person name="Zou X."/>
            <person name="Han Y."/>
            <person name="Richards S."/>
            <person name="Worley K."/>
            <person name="Muzny D."/>
            <person name="Gibbs R."/>
        </authorList>
    </citation>
    <scope>NUCLEOTIDE SEQUENCE</scope>
    <source>
        <strain evidence="2">Sampled in the wild</strain>
    </source>
</reference>